<keyword evidence="4" id="KW-1185">Reference proteome</keyword>
<comment type="caution">
    <text evidence="3">The sequence shown here is derived from an EMBL/GenBank/DDBJ whole genome shotgun (WGS) entry which is preliminary data.</text>
</comment>
<dbReference type="AlphaFoldDB" id="A0A543AX60"/>
<evidence type="ECO:0000313" key="3">
    <source>
        <dbReference type="EMBL" id="TQL77149.1"/>
    </source>
</evidence>
<dbReference type="OrthoDB" id="3294797at2"/>
<gene>
    <name evidence="3" type="ORF">FB566_2699</name>
</gene>
<reference evidence="3 4" key="1">
    <citation type="submission" date="2019-06" db="EMBL/GenBank/DDBJ databases">
        <title>Sequencing the genomes of 1000 actinobacteria strains.</title>
        <authorList>
            <person name="Klenk H.-P."/>
        </authorList>
    </citation>
    <scope>NUCLEOTIDE SEQUENCE [LARGE SCALE GENOMIC DNA]</scope>
    <source>
        <strain evidence="3 4">DSM 45928</strain>
    </source>
</reference>
<evidence type="ECO:0000256" key="2">
    <source>
        <dbReference type="SAM" id="Phobius"/>
    </source>
</evidence>
<feature type="transmembrane region" description="Helical" evidence="2">
    <location>
        <begin position="21"/>
        <end position="42"/>
    </location>
</feature>
<keyword evidence="2" id="KW-0812">Transmembrane</keyword>
<protein>
    <submittedName>
        <fullName evidence="3">Uncharacterized protein</fullName>
    </submittedName>
</protein>
<accession>A0A543AX60</accession>
<organism evidence="3 4">
    <name type="scientific">Stackebrandtia endophytica</name>
    <dbReference type="NCBI Taxonomy" id="1496996"/>
    <lineage>
        <taxon>Bacteria</taxon>
        <taxon>Bacillati</taxon>
        <taxon>Actinomycetota</taxon>
        <taxon>Actinomycetes</taxon>
        <taxon>Glycomycetales</taxon>
        <taxon>Glycomycetaceae</taxon>
        <taxon>Stackebrandtia</taxon>
    </lineage>
</organism>
<dbReference type="InParanoid" id="A0A543AX60"/>
<name>A0A543AX60_9ACTN</name>
<evidence type="ECO:0000313" key="4">
    <source>
        <dbReference type="Proteomes" id="UP000317043"/>
    </source>
</evidence>
<dbReference type="RefSeq" id="WP_142039601.1">
    <property type="nucleotide sequence ID" value="NZ_JBHTGS010000001.1"/>
</dbReference>
<evidence type="ECO:0000256" key="1">
    <source>
        <dbReference type="SAM" id="MobiDB-lite"/>
    </source>
</evidence>
<proteinExistence type="predicted"/>
<keyword evidence="2" id="KW-0472">Membrane</keyword>
<feature type="region of interest" description="Disordered" evidence="1">
    <location>
        <begin position="48"/>
        <end position="67"/>
    </location>
</feature>
<dbReference type="EMBL" id="VFOW01000001">
    <property type="protein sequence ID" value="TQL77149.1"/>
    <property type="molecule type" value="Genomic_DNA"/>
</dbReference>
<sequence>MTVSTTSAAPQQVELTRPLHTVMVGGTVAMITVIALLVTAAWPGPDDALPTAESTPPLVEPDYGPEAQVNPEDSSLEIIEFGFTPMADLAGDTMVSWGAIVMNTSSTMTAVSGVYIEPYDTDGESLAFDTEWDLWVDIKHLMPGETIGLGSTSYIDDGDFDTLEVHIGTIEWYVPEELGNGTLTTTDIDTEWVNVGERKNYWSSDGISFPENERGDLRVTYTVTSTYSTLLDNVSVCVIYRNDDGEIIGSSRPDDVGYTTDYPPGWSIRSVETSYGPPEDLDVDRIEVYALP</sequence>
<keyword evidence="2" id="KW-1133">Transmembrane helix</keyword>
<dbReference type="Proteomes" id="UP000317043">
    <property type="component" value="Unassembled WGS sequence"/>
</dbReference>